<dbReference type="SUPFAM" id="SSF51197">
    <property type="entry name" value="Clavaminate synthase-like"/>
    <property type="match status" value="1"/>
</dbReference>
<dbReference type="InterPro" id="IPR026992">
    <property type="entry name" value="DIOX_N"/>
</dbReference>
<dbReference type="GO" id="GO:0002229">
    <property type="term" value="P:defense response to oomycetes"/>
    <property type="evidence" value="ECO:0007669"/>
    <property type="project" value="UniProtKB-ARBA"/>
</dbReference>
<protein>
    <submittedName>
        <fullName evidence="10">Protein DMR6-LIKE OXYGENASE 2</fullName>
    </submittedName>
</protein>
<evidence type="ECO:0000256" key="3">
    <source>
        <dbReference type="ARBA" id="ARBA00022723"/>
    </source>
</evidence>
<accession>A0ABD1BYZ7</accession>
<keyword evidence="5 8" id="KW-0560">Oxidoreductase</keyword>
<dbReference type="InterPro" id="IPR044861">
    <property type="entry name" value="IPNS-like_FE2OG_OXY"/>
</dbReference>
<keyword evidence="4" id="KW-0223">Dioxygenase</keyword>
<evidence type="ECO:0000256" key="6">
    <source>
        <dbReference type="ARBA" id="ARBA00023004"/>
    </source>
</evidence>
<comment type="cofactor">
    <cofactor evidence="1">
        <name>L-ascorbate</name>
        <dbReference type="ChEBI" id="CHEBI:38290"/>
    </cofactor>
</comment>
<proteinExistence type="inferred from homology"/>
<feature type="domain" description="Fe2OG dioxygenase" evidence="9">
    <location>
        <begin position="197"/>
        <end position="297"/>
    </location>
</feature>
<dbReference type="GO" id="GO:0046872">
    <property type="term" value="F:metal ion binding"/>
    <property type="evidence" value="ECO:0007669"/>
    <property type="project" value="UniProtKB-KW"/>
</dbReference>
<sequence length="351" mass="39466">MAASAMSKLLVSDIASAVDHVPSNYIRPISDRPNLSEVESSGDSIPLIDLQDLHGPNRADIIHQFSHACSSYGFFQIKNHGVPTKTIERMITIAREFFHQPESERVKHYSADTKKTTRLSTSFNVGTEKVSNWRDYLRLHCYPIEDFINEWPSSPITFKETTAEYATSVRALVLTLLEAISESLGLAKDRVSNTLGKHGQHMALNYYPPCPQPELTYGLPGHKDGNLITVLLQDEVSGLQVFKDGKWIAVHPVPNTFIVNIGDQMQVISNDKYKSVLHRAIVNSDKERISIPTFYCPSEDAVIGPAQELINEEEDCPALYRSFTYAEYYEKFWDRGLATESCLDSFKASTT</sequence>
<keyword evidence="3 8" id="KW-0479">Metal-binding</keyword>
<evidence type="ECO:0000259" key="9">
    <source>
        <dbReference type="PROSITE" id="PS51471"/>
    </source>
</evidence>
<dbReference type="InterPro" id="IPR027443">
    <property type="entry name" value="IPNS-like_sf"/>
</dbReference>
<dbReference type="FunFam" id="2.60.120.330:FF:000007">
    <property type="entry name" value="Protein DMR6-like oxygenase 2"/>
    <property type="match status" value="1"/>
</dbReference>
<organism evidence="10 11">
    <name type="scientific">Cardamine amara subsp. amara</name>
    <dbReference type="NCBI Taxonomy" id="228776"/>
    <lineage>
        <taxon>Eukaryota</taxon>
        <taxon>Viridiplantae</taxon>
        <taxon>Streptophyta</taxon>
        <taxon>Embryophyta</taxon>
        <taxon>Tracheophyta</taxon>
        <taxon>Spermatophyta</taxon>
        <taxon>Magnoliopsida</taxon>
        <taxon>eudicotyledons</taxon>
        <taxon>Gunneridae</taxon>
        <taxon>Pentapetalae</taxon>
        <taxon>rosids</taxon>
        <taxon>malvids</taxon>
        <taxon>Brassicales</taxon>
        <taxon>Brassicaceae</taxon>
        <taxon>Cardamineae</taxon>
        <taxon>Cardamine</taxon>
    </lineage>
</organism>
<dbReference type="Proteomes" id="UP001558713">
    <property type="component" value="Unassembled WGS sequence"/>
</dbReference>
<evidence type="ECO:0000313" key="11">
    <source>
        <dbReference type="Proteomes" id="UP001558713"/>
    </source>
</evidence>
<dbReference type="GO" id="GO:0051213">
    <property type="term" value="F:dioxygenase activity"/>
    <property type="evidence" value="ECO:0007669"/>
    <property type="project" value="UniProtKB-KW"/>
</dbReference>
<evidence type="ECO:0000256" key="2">
    <source>
        <dbReference type="ARBA" id="ARBA00008056"/>
    </source>
</evidence>
<dbReference type="PROSITE" id="PS51471">
    <property type="entry name" value="FE2OG_OXY"/>
    <property type="match status" value="1"/>
</dbReference>
<dbReference type="Gene3D" id="2.60.120.330">
    <property type="entry name" value="B-lactam Antibiotic, Isopenicillin N Synthase, Chain"/>
    <property type="match status" value="1"/>
</dbReference>
<name>A0ABD1BYZ7_CARAN</name>
<dbReference type="Pfam" id="PF03171">
    <property type="entry name" value="2OG-FeII_Oxy"/>
    <property type="match status" value="1"/>
</dbReference>
<comment type="catalytic activity">
    <reaction evidence="7">
        <text>salicylate + NADH + O2 + H(+) = 2,3-dihydroxybenzoate + NAD(+) + H2O</text>
        <dbReference type="Rhea" id="RHEA:51792"/>
        <dbReference type="ChEBI" id="CHEBI:15377"/>
        <dbReference type="ChEBI" id="CHEBI:15378"/>
        <dbReference type="ChEBI" id="CHEBI:15379"/>
        <dbReference type="ChEBI" id="CHEBI:30762"/>
        <dbReference type="ChEBI" id="CHEBI:36654"/>
        <dbReference type="ChEBI" id="CHEBI:57540"/>
        <dbReference type="ChEBI" id="CHEBI:57945"/>
    </reaction>
</comment>
<dbReference type="EMBL" id="JBANAX010000096">
    <property type="protein sequence ID" value="KAL1222437.1"/>
    <property type="molecule type" value="Genomic_DNA"/>
</dbReference>
<keyword evidence="11" id="KW-1185">Reference proteome</keyword>
<evidence type="ECO:0000256" key="4">
    <source>
        <dbReference type="ARBA" id="ARBA00022964"/>
    </source>
</evidence>
<dbReference type="PANTHER" id="PTHR47991">
    <property type="entry name" value="OXOGLUTARATE/IRON-DEPENDENT DIOXYGENASE"/>
    <property type="match status" value="1"/>
</dbReference>
<comment type="similarity">
    <text evidence="2 8">Belongs to the iron/ascorbate-dependent oxidoreductase family.</text>
</comment>
<reference evidence="10 11" key="1">
    <citation type="submission" date="2024-04" db="EMBL/GenBank/DDBJ databases">
        <title>Genome assembly C_amara_ONT_v2.</title>
        <authorList>
            <person name="Yant L."/>
            <person name="Moore C."/>
            <person name="Slenker M."/>
        </authorList>
    </citation>
    <scope>NUCLEOTIDE SEQUENCE [LARGE SCALE GENOMIC DNA]</scope>
    <source>
        <tissue evidence="10">Leaf</tissue>
    </source>
</reference>
<comment type="caution">
    <text evidence="10">The sequence shown here is derived from an EMBL/GenBank/DDBJ whole genome shotgun (WGS) entry which is preliminary data.</text>
</comment>
<evidence type="ECO:0000256" key="1">
    <source>
        <dbReference type="ARBA" id="ARBA00001961"/>
    </source>
</evidence>
<keyword evidence="6 8" id="KW-0408">Iron</keyword>
<evidence type="ECO:0000256" key="7">
    <source>
        <dbReference type="ARBA" id="ARBA00052233"/>
    </source>
</evidence>
<gene>
    <name evidence="10" type="ORF">V5N11_003700</name>
</gene>
<dbReference type="InterPro" id="IPR050295">
    <property type="entry name" value="Plant_2OG-oxidoreductases"/>
</dbReference>
<evidence type="ECO:0000256" key="5">
    <source>
        <dbReference type="ARBA" id="ARBA00023002"/>
    </source>
</evidence>
<dbReference type="AlphaFoldDB" id="A0ABD1BYZ7"/>
<evidence type="ECO:0000313" key="10">
    <source>
        <dbReference type="EMBL" id="KAL1222437.1"/>
    </source>
</evidence>
<dbReference type="Pfam" id="PF14226">
    <property type="entry name" value="DIOX_N"/>
    <property type="match status" value="1"/>
</dbReference>
<evidence type="ECO:0000256" key="8">
    <source>
        <dbReference type="RuleBase" id="RU003682"/>
    </source>
</evidence>
<dbReference type="InterPro" id="IPR005123">
    <property type="entry name" value="Oxoglu/Fe-dep_dioxygenase_dom"/>
</dbReference>